<dbReference type="InterPro" id="IPR033992">
    <property type="entry name" value="NKR-like_CTLD"/>
</dbReference>
<organism evidence="7 8">
    <name type="scientific">Varanus komodoensis</name>
    <name type="common">Komodo dragon</name>
    <dbReference type="NCBI Taxonomy" id="61221"/>
    <lineage>
        <taxon>Eukaryota</taxon>
        <taxon>Metazoa</taxon>
        <taxon>Chordata</taxon>
        <taxon>Craniata</taxon>
        <taxon>Vertebrata</taxon>
        <taxon>Euteleostomi</taxon>
        <taxon>Lepidosauria</taxon>
        <taxon>Squamata</taxon>
        <taxon>Bifurcata</taxon>
        <taxon>Unidentata</taxon>
        <taxon>Episquamata</taxon>
        <taxon>Toxicofera</taxon>
        <taxon>Anguimorpha</taxon>
        <taxon>Paleoanguimorpha</taxon>
        <taxon>Varanoidea</taxon>
        <taxon>Varanidae</taxon>
        <taxon>Varanus</taxon>
    </lineage>
</organism>
<dbReference type="GO" id="GO:0030246">
    <property type="term" value="F:carbohydrate binding"/>
    <property type="evidence" value="ECO:0007669"/>
    <property type="project" value="UniProtKB-KW"/>
</dbReference>
<dbReference type="CDD" id="cd03593">
    <property type="entry name" value="CLECT_NK_receptors_like"/>
    <property type="match status" value="1"/>
</dbReference>
<reference evidence="7" key="1">
    <citation type="submission" date="2025-08" db="UniProtKB">
        <authorList>
            <consortium name="Ensembl"/>
        </authorList>
    </citation>
    <scope>IDENTIFICATION</scope>
</reference>
<keyword evidence="4" id="KW-0430">Lectin</keyword>
<accession>A0A8D2J8W1</accession>
<dbReference type="Ensembl" id="ENSVKKT00000009124.1">
    <property type="protein sequence ID" value="ENSVKKP00000008896.1"/>
    <property type="gene ID" value="ENSVKKG00000006318.1"/>
</dbReference>
<dbReference type="PANTHER" id="PTHR45710">
    <property type="entry name" value="C-TYPE LECTIN DOMAIN-CONTAINING PROTEIN 180"/>
    <property type="match status" value="1"/>
</dbReference>
<dbReference type="InterPro" id="IPR016186">
    <property type="entry name" value="C-type_lectin-like/link_sf"/>
</dbReference>
<dbReference type="SMART" id="SM00034">
    <property type="entry name" value="CLECT"/>
    <property type="match status" value="1"/>
</dbReference>
<dbReference type="AlphaFoldDB" id="A0A8D2J8W1"/>
<evidence type="ECO:0000256" key="1">
    <source>
        <dbReference type="ARBA" id="ARBA00004401"/>
    </source>
</evidence>
<protein>
    <recommendedName>
        <fullName evidence="6">C-type lectin domain-containing protein</fullName>
    </recommendedName>
</protein>
<keyword evidence="5" id="KW-0472">Membrane</keyword>
<comment type="subcellular location">
    <subcellularLocation>
        <location evidence="1">Cell membrane</location>
        <topology evidence="1">Single-pass type II membrane protein</topology>
    </subcellularLocation>
    <subcellularLocation>
        <location evidence="2">Secreted</location>
    </subcellularLocation>
</comment>
<name>A0A8D2J8W1_VARKO</name>
<sequence>MAEDTSGIERESPALESLYPEAKPAVTASTRRTENAGFVPKCIADQKYPIAATVVFTIMTITIIALAVRKPPPCPPTPPPIDAACPDSWIGYEGKCYYWSDQENNWNISKENCSSFSASLAMLDSEEELVFLMRFTYTHHYWIGLSKDAGKPWRWLNGTALNNQFPVRGAGPCVYINSIGLSSTMCSMEKNFLCSKKDACIRRKQRD</sequence>
<dbReference type="InterPro" id="IPR050828">
    <property type="entry name" value="C-type_lectin/matrix_domain"/>
</dbReference>
<reference evidence="7" key="2">
    <citation type="submission" date="2025-09" db="UniProtKB">
        <authorList>
            <consortium name="Ensembl"/>
        </authorList>
    </citation>
    <scope>IDENTIFICATION</scope>
</reference>
<feature type="transmembrane region" description="Helical" evidence="5">
    <location>
        <begin position="48"/>
        <end position="68"/>
    </location>
</feature>
<proteinExistence type="predicted"/>
<evidence type="ECO:0000259" key="6">
    <source>
        <dbReference type="PROSITE" id="PS50041"/>
    </source>
</evidence>
<keyword evidence="8" id="KW-1185">Reference proteome</keyword>
<dbReference type="Pfam" id="PF00059">
    <property type="entry name" value="Lectin_C"/>
    <property type="match status" value="1"/>
</dbReference>
<dbReference type="InterPro" id="IPR001304">
    <property type="entry name" value="C-type_lectin-like"/>
</dbReference>
<dbReference type="SUPFAM" id="SSF56436">
    <property type="entry name" value="C-type lectin-like"/>
    <property type="match status" value="1"/>
</dbReference>
<evidence type="ECO:0000313" key="7">
    <source>
        <dbReference type="Ensembl" id="ENSVKKP00000008896.1"/>
    </source>
</evidence>
<evidence type="ECO:0000256" key="4">
    <source>
        <dbReference type="ARBA" id="ARBA00022734"/>
    </source>
</evidence>
<evidence type="ECO:0000256" key="2">
    <source>
        <dbReference type="ARBA" id="ARBA00004613"/>
    </source>
</evidence>
<evidence type="ECO:0000256" key="5">
    <source>
        <dbReference type="SAM" id="Phobius"/>
    </source>
</evidence>
<dbReference type="Proteomes" id="UP000694545">
    <property type="component" value="Unplaced"/>
</dbReference>
<feature type="domain" description="C-type lectin" evidence="6">
    <location>
        <begin position="92"/>
        <end position="195"/>
    </location>
</feature>
<keyword evidence="3" id="KW-0964">Secreted</keyword>
<dbReference type="OMA" id="CHHIDHE"/>
<dbReference type="PANTHER" id="PTHR45710:SF35">
    <property type="entry name" value="C-TYPE LECTIN DOMAIN FAMILY 2 MEMBER D"/>
    <property type="match status" value="1"/>
</dbReference>
<evidence type="ECO:0000313" key="8">
    <source>
        <dbReference type="Proteomes" id="UP000694545"/>
    </source>
</evidence>
<dbReference type="Gene3D" id="3.10.100.10">
    <property type="entry name" value="Mannose-Binding Protein A, subunit A"/>
    <property type="match status" value="1"/>
</dbReference>
<dbReference type="GO" id="GO:0005576">
    <property type="term" value="C:extracellular region"/>
    <property type="evidence" value="ECO:0007669"/>
    <property type="project" value="UniProtKB-SubCell"/>
</dbReference>
<dbReference type="GO" id="GO:0005886">
    <property type="term" value="C:plasma membrane"/>
    <property type="evidence" value="ECO:0007669"/>
    <property type="project" value="UniProtKB-SubCell"/>
</dbReference>
<keyword evidence="5" id="KW-1133">Transmembrane helix</keyword>
<evidence type="ECO:0000256" key="3">
    <source>
        <dbReference type="ARBA" id="ARBA00022525"/>
    </source>
</evidence>
<keyword evidence="5" id="KW-0812">Transmembrane</keyword>
<dbReference type="PROSITE" id="PS50041">
    <property type="entry name" value="C_TYPE_LECTIN_2"/>
    <property type="match status" value="1"/>
</dbReference>
<dbReference type="InterPro" id="IPR016187">
    <property type="entry name" value="CTDL_fold"/>
</dbReference>